<evidence type="ECO:0008006" key="3">
    <source>
        <dbReference type="Google" id="ProtNLM"/>
    </source>
</evidence>
<feature type="transmembrane region" description="Helical" evidence="1">
    <location>
        <begin position="79"/>
        <end position="101"/>
    </location>
</feature>
<name>A0A8S5PSD0_9CAUD</name>
<proteinExistence type="predicted"/>
<keyword evidence="1" id="KW-1133">Transmembrane helix</keyword>
<dbReference type="EMBL" id="BK015482">
    <property type="protein sequence ID" value="DAE09108.1"/>
    <property type="molecule type" value="Genomic_DNA"/>
</dbReference>
<organism evidence="2">
    <name type="scientific">Myoviridae sp. ctEg02</name>
    <dbReference type="NCBI Taxonomy" id="2825061"/>
    <lineage>
        <taxon>Viruses</taxon>
        <taxon>Duplodnaviria</taxon>
        <taxon>Heunggongvirae</taxon>
        <taxon>Uroviricota</taxon>
        <taxon>Caudoviricetes</taxon>
    </lineage>
</organism>
<keyword evidence="1" id="KW-0812">Transmembrane</keyword>
<accession>A0A8S5PSD0</accession>
<evidence type="ECO:0000256" key="1">
    <source>
        <dbReference type="SAM" id="Phobius"/>
    </source>
</evidence>
<protein>
    <recommendedName>
        <fullName evidence="3">DUF1640 domain-containing protein</fullName>
    </recommendedName>
</protein>
<reference evidence="2" key="1">
    <citation type="journal article" date="2021" name="Proc. Natl. Acad. Sci. U.S.A.">
        <title>A Catalog of Tens of Thousands of Viruses from Human Metagenomes Reveals Hidden Associations with Chronic Diseases.</title>
        <authorList>
            <person name="Tisza M.J."/>
            <person name="Buck C.B."/>
        </authorList>
    </citation>
    <scope>NUCLEOTIDE SEQUENCE</scope>
    <source>
        <strain evidence="2">CtEg02</strain>
    </source>
</reference>
<evidence type="ECO:0000313" key="2">
    <source>
        <dbReference type="EMBL" id="DAE09108.1"/>
    </source>
</evidence>
<keyword evidence="1" id="KW-0472">Membrane</keyword>
<sequence length="103" mass="11708">MLLFDDGKKLEKAVGEEAAKAIVEVLERFDESQRNASATKGDLRETELRLQKEIRELDLKVQAEIEKIRAEVLKVKYDLLKWQIAIGFALVAVMAKGFGWLGF</sequence>